<dbReference type="Proteomes" id="UP001165960">
    <property type="component" value="Unassembled WGS sequence"/>
</dbReference>
<keyword evidence="2" id="KW-1185">Reference proteome</keyword>
<comment type="caution">
    <text evidence="1">The sequence shown here is derived from an EMBL/GenBank/DDBJ whole genome shotgun (WGS) entry which is preliminary data.</text>
</comment>
<accession>A0ACC2REF7</accession>
<evidence type="ECO:0000313" key="2">
    <source>
        <dbReference type="Proteomes" id="UP001165960"/>
    </source>
</evidence>
<name>A0ACC2REF7_9FUNG</name>
<evidence type="ECO:0000313" key="1">
    <source>
        <dbReference type="EMBL" id="KAJ9048413.1"/>
    </source>
</evidence>
<proteinExistence type="predicted"/>
<sequence length="123" mass="14293">MSCDISDPSISEAYKQVLDGEASWLLLGYMDTREKLFLYQKGHGGIDELREQMSDPILYALLHYKDQLIYIVYVDENLSGVRRARTVVHGRTVASFFDQHDVHVYLNKMEKSDPRDNRATYCK</sequence>
<organism evidence="1 2">
    <name type="scientific">Entomophthora muscae</name>
    <dbReference type="NCBI Taxonomy" id="34485"/>
    <lineage>
        <taxon>Eukaryota</taxon>
        <taxon>Fungi</taxon>
        <taxon>Fungi incertae sedis</taxon>
        <taxon>Zoopagomycota</taxon>
        <taxon>Entomophthoromycotina</taxon>
        <taxon>Entomophthoromycetes</taxon>
        <taxon>Entomophthorales</taxon>
        <taxon>Entomophthoraceae</taxon>
        <taxon>Entomophthora</taxon>
    </lineage>
</organism>
<reference evidence="1" key="1">
    <citation type="submission" date="2022-04" db="EMBL/GenBank/DDBJ databases">
        <title>Genome of the entomopathogenic fungus Entomophthora muscae.</title>
        <authorList>
            <person name="Elya C."/>
            <person name="Lovett B.R."/>
            <person name="Lee E."/>
            <person name="Macias A.M."/>
            <person name="Hajek A.E."/>
            <person name="De Bivort B.L."/>
            <person name="Kasson M.T."/>
            <person name="De Fine Licht H.H."/>
            <person name="Stajich J.E."/>
        </authorList>
    </citation>
    <scope>NUCLEOTIDE SEQUENCE</scope>
    <source>
        <strain evidence="1">Berkeley</strain>
    </source>
</reference>
<gene>
    <name evidence="1" type="ORF">DSO57_1035342</name>
</gene>
<protein>
    <submittedName>
        <fullName evidence="1">Uncharacterized protein</fullName>
    </submittedName>
</protein>
<dbReference type="EMBL" id="QTSX02007410">
    <property type="protein sequence ID" value="KAJ9048413.1"/>
    <property type="molecule type" value="Genomic_DNA"/>
</dbReference>